<dbReference type="Proteomes" id="UP001246858">
    <property type="component" value="Unassembled WGS sequence"/>
</dbReference>
<reference evidence="1" key="1">
    <citation type="submission" date="2023-07" db="EMBL/GenBank/DDBJ databases">
        <title>Sorghum-associated microbial communities from plants grown in Nebraska, USA.</title>
        <authorList>
            <person name="Schachtman D."/>
        </authorList>
    </citation>
    <scope>NUCLEOTIDE SEQUENCE</scope>
    <source>
        <strain evidence="1">2697</strain>
    </source>
</reference>
<comment type="caution">
    <text evidence="1">The sequence shown here is derived from an EMBL/GenBank/DDBJ whole genome shotgun (WGS) entry which is preliminary data.</text>
</comment>
<evidence type="ECO:0000313" key="2">
    <source>
        <dbReference type="Proteomes" id="UP001246858"/>
    </source>
</evidence>
<keyword evidence="2" id="KW-1185">Reference proteome</keyword>
<name>A0ACC6KUY7_9SPHI</name>
<accession>A0ACC6KUY7</accession>
<evidence type="ECO:0000313" key="1">
    <source>
        <dbReference type="EMBL" id="MDR6782896.1"/>
    </source>
</evidence>
<organism evidence="1 2">
    <name type="scientific">Pedobacter africanus</name>
    <dbReference type="NCBI Taxonomy" id="151894"/>
    <lineage>
        <taxon>Bacteria</taxon>
        <taxon>Pseudomonadati</taxon>
        <taxon>Bacteroidota</taxon>
        <taxon>Sphingobacteriia</taxon>
        <taxon>Sphingobacteriales</taxon>
        <taxon>Sphingobacteriaceae</taxon>
        <taxon>Pedobacter</taxon>
    </lineage>
</organism>
<proteinExistence type="predicted"/>
<sequence length="182" mass="20592">MLPMLKDSFYVITGGPGMGKTTLLKELEHLGYTCIEESGRKIIIDEQLRGRKALPWKDPALFARAMFNCAVNDFKAHTAGQGPVYFDRGIPDVIGYLQLCRLPVPDDMLRAAKALRYNQKVFITPPWAEIYRNDAERKQSFDEAVATYEVMKVVYADLGYVLIELPKFPVLERANFITGQIG</sequence>
<protein>
    <submittedName>
        <fullName evidence="1">ATPase</fullName>
    </submittedName>
</protein>
<gene>
    <name evidence="1" type="ORF">J2X78_001448</name>
</gene>
<dbReference type="EMBL" id="JAVDTF010000001">
    <property type="protein sequence ID" value="MDR6782896.1"/>
    <property type="molecule type" value="Genomic_DNA"/>
</dbReference>